<evidence type="ECO:0000313" key="7">
    <source>
        <dbReference type="Proteomes" id="UP000180280"/>
    </source>
</evidence>
<sequence>MPLTDAAIKSAKPREDGKHLKLTDGQGLSLWVMPTGAKYWRLKYRINGKEKLLALGVYPEVSLKAARLKRDDARKQIADGEDPAAMRKMDKVIKLAAAANTFEAIALEWHERESHEWSAAHSERVLSAMKTHIFPYIGDRPISEIRPLELLEVLRKVESAGNIDTTKRLRQRCSAVFRLAILTGRCDSDPAAPLTDALKSQQWLCCTNPRQDEFPLSPNRFMP</sequence>
<evidence type="ECO:0000313" key="6">
    <source>
        <dbReference type="EMBL" id="OHX21168.1"/>
    </source>
</evidence>
<keyword evidence="2" id="KW-0229">DNA integration</keyword>
<evidence type="ECO:0000256" key="1">
    <source>
        <dbReference type="ARBA" id="ARBA00008857"/>
    </source>
</evidence>
<dbReference type="Pfam" id="PF13356">
    <property type="entry name" value="Arm-DNA-bind_3"/>
    <property type="match status" value="1"/>
</dbReference>
<dbReference type="Proteomes" id="UP000180280">
    <property type="component" value="Unassembled WGS sequence"/>
</dbReference>
<dbReference type="Gene3D" id="1.10.150.130">
    <property type="match status" value="1"/>
</dbReference>
<evidence type="ECO:0000259" key="5">
    <source>
        <dbReference type="Pfam" id="PF22022"/>
    </source>
</evidence>
<dbReference type="Gene3D" id="3.30.160.390">
    <property type="entry name" value="Integrase, DNA-binding domain"/>
    <property type="match status" value="1"/>
</dbReference>
<dbReference type="RefSeq" id="WP_071111126.1">
    <property type="nucleotide sequence ID" value="NZ_MKCT01000001.1"/>
</dbReference>
<protein>
    <recommendedName>
        <fullName evidence="8">Core-binding (CB) domain-containing protein</fullName>
    </recommendedName>
</protein>
<comment type="similarity">
    <text evidence="1">Belongs to the 'phage' integrase family.</text>
</comment>
<dbReference type="PANTHER" id="PTHR30629:SF2">
    <property type="entry name" value="PROPHAGE INTEGRASE INTS-RELATED"/>
    <property type="match status" value="1"/>
</dbReference>
<dbReference type="InterPro" id="IPR050808">
    <property type="entry name" value="Phage_Integrase"/>
</dbReference>
<keyword evidence="3" id="KW-0238">DNA-binding</keyword>
<name>A0ABX3CFR5_9NEIS</name>
<evidence type="ECO:0000259" key="4">
    <source>
        <dbReference type="Pfam" id="PF13356"/>
    </source>
</evidence>
<dbReference type="InterPro" id="IPR011010">
    <property type="entry name" value="DNA_brk_join_enz"/>
</dbReference>
<dbReference type="PANTHER" id="PTHR30629">
    <property type="entry name" value="PROPHAGE INTEGRASE"/>
    <property type="match status" value="1"/>
</dbReference>
<accession>A0ABX3CFR5</accession>
<evidence type="ECO:0000256" key="2">
    <source>
        <dbReference type="ARBA" id="ARBA00022908"/>
    </source>
</evidence>
<feature type="domain" description="Integrase DNA-binding" evidence="4">
    <location>
        <begin position="3"/>
        <end position="88"/>
    </location>
</feature>
<evidence type="ECO:0000256" key="3">
    <source>
        <dbReference type="ARBA" id="ARBA00023125"/>
    </source>
</evidence>
<dbReference type="InterPro" id="IPR010998">
    <property type="entry name" value="Integrase_recombinase_N"/>
</dbReference>
<dbReference type="SUPFAM" id="SSF56349">
    <property type="entry name" value="DNA breaking-rejoining enzymes"/>
    <property type="match status" value="1"/>
</dbReference>
<dbReference type="InterPro" id="IPR025166">
    <property type="entry name" value="Integrase_DNA_bind_dom"/>
</dbReference>
<proteinExistence type="inferred from homology"/>
<dbReference type="EMBL" id="MKCT01000001">
    <property type="protein sequence ID" value="OHX21168.1"/>
    <property type="molecule type" value="Genomic_DNA"/>
</dbReference>
<evidence type="ECO:0008006" key="8">
    <source>
        <dbReference type="Google" id="ProtNLM"/>
    </source>
</evidence>
<dbReference type="InterPro" id="IPR038488">
    <property type="entry name" value="Integrase_DNA-bd_sf"/>
</dbReference>
<feature type="domain" description="Phage integrase central" evidence="5">
    <location>
        <begin position="102"/>
        <end position="196"/>
    </location>
</feature>
<comment type="caution">
    <text evidence="6">The sequence shown here is derived from an EMBL/GenBank/DDBJ whole genome shotgun (WGS) entry which is preliminary data.</text>
</comment>
<dbReference type="InterPro" id="IPR053876">
    <property type="entry name" value="Phage_int_M"/>
</dbReference>
<keyword evidence="7" id="KW-1185">Reference proteome</keyword>
<organism evidence="6 7">
    <name type="scientific">Chromobacterium sphagni</name>
    <dbReference type="NCBI Taxonomy" id="1903179"/>
    <lineage>
        <taxon>Bacteria</taxon>
        <taxon>Pseudomonadati</taxon>
        <taxon>Pseudomonadota</taxon>
        <taxon>Betaproteobacteria</taxon>
        <taxon>Neisseriales</taxon>
        <taxon>Chromobacteriaceae</taxon>
        <taxon>Chromobacterium</taxon>
    </lineage>
</organism>
<reference evidence="6 7" key="1">
    <citation type="submission" date="2016-09" db="EMBL/GenBank/DDBJ databases">
        <title>Chromobacterium muskegensis sp. nov., an insecticidal bacterium isolated from Sphagnum bogs.</title>
        <authorList>
            <person name="Sparks M.E."/>
            <person name="Blackburn M.B."/>
            <person name="Gundersen-Rindal D.E."/>
            <person name="Mitchell A."/>
            <person name="Farrar R."/>
            <person name="Kuhar D."/>
        </authorList>
    </citation>
    <scope>NUCLEOTIDE SEQUENCE [LARGE SCALE GENOMIC DNA]</scope>
    <source>
        <strain evidence="6 7">14B-1</strain>
    </source>
</reference>
<dbReference type="Pfam" id="PF22022">
    <property type="entry name" value="Phage_int_M"/>
    <property type="match status" value="1"/>
</dbReference>
<gene>
    <name evidence="6" type="ORF">BI344_01100</name>
</gene>